<keyword evidence="6 10" id="KW-0697">Rotamase</keyword>
<feature type="domain" description="RRM" evidence="13">
    <location>
        <begin position="255"/>
        <end position="333"/>
    </location>
</feature>
<evidence type="ECO:0000256" key="9">
    <source>
        <dbReference type="PROSITE-ProRule" id="PRU00176"/>
    </source>
</evidence>
<feature type="compositionally biased region" description="Basic and acidic residues" evidence="11">
    <location>
        <begin position="411"/>
        <end position="456"/>
    </location>
</feature>
<dbReference type="Proteomes" id="UP001271007">
    <property type="component" value="Unassembled WGS sequence"/>
</dbReference>
<dbReference type="PANTHER" id="PTHR45843:SF1">
    <property type="entry name" value="PEPTIDYL-PROLYL CIS-TRANS ISOMERASE-LIKE 4"/>
    <property type="match status" value="1"/>
</dbReference>
<comment type="catalytic activity">
    <reaction evidence="1 10">
        <text>[protein]-peptidylproline (omega=180) = [protein]-peptidylproline (omega=0)</text>
        <dbReference type="Rhea" id="RHEA:16237"/>
        <dbReference type="Rhea" id="RHEA-COMP:10747"/>
        <dbReference type="Rhea" id="RHEA-COMP:10748"/>
        <dbReference type="ChEBI" id="CHEBI:83833"/>
        <dbReference type="ChEBI" id="CHEBI:83834"/>
        <dbReference type="EC" id="5.2.1.8"/>
    </reaction>
</comment>
<evidence type="ECO:0000256" key="5">
    <source>
        <dbReference type="ARBA" id="ARBA00022884"/>
    </source>
</evidence>
<comment type="function">
    <text evidence="2 10">PPIases accelerate the folding of proteins. It catalyzes the cis-trans isomerization of proline imidic peptide bonds in oligopeptides.</text>
</comment>
<evidence type="ECO:0000256" key="7">
    <source>
        <dbReference type="ARBA" id="ARBA00023235"/>
    </source>
</evidence>
<dbReference type="InterPro" id="IPR012677">
    <property type="entry name" value="Nucleotide-bd_a/b_plait_sf"/>
</dbReference>
<dbReference type="InterPro" id="IPR002130">
    <property type="entry name" value="Cyclophilin-type_PPIase_dom"/>
</dbReference>
<comment type="caution">
    <text evidence="14">The sequence shown here is derived from an EMBL/GenBank/DDBJ whole genome shotgun (WGS) entry which is preliminary data.</text>
</comment>
<feature type="compositionally biased region" description="Basic and acidic residues" evidence="11">
    <location>
        <begin position="372"/>
        <end position="402"/>
    </location>
</feature>
<evidence type="ECO:0000259" key="12">
    <source>
        <dbReference type="PROSITE" id="PS50072"/>
    </source>
</evidence>
<keyword evidence="15" id="KW-1185">Reference proteome</keyword>
<dbReference type="Gene3D" id="3.30.70.330">
    <property type="match status" value="1"/>
</dbReference>
<comment type="subcellular location">
    <subcellularLocation>
        <location evidence="3 10">Nucleus</location>
    </subcellularLocation>
</comment>
<dbReference type="InterPro" id="IPR029000">
    <property type="entry name" value="Cyclophilin-like_dom_sf"/>
</dbReference>
<evidence type="ECO:0000256" key="1">
    <source>
        <dbReference type="ARBA" id="ARBA00000971"/>
    </source>
</evidence>
<evidence type="ECO:0000256" key="10">
    <source>
        <dbReference type="RuleBase" id="RU365081"/>
    </source>
</evidence>
<accession>A0AAJ0D9B7</accession>
<dbReference type="PANTHER" id="PTHR45843">
    <property type="entry name" value="PEPTIDYL-PROLYL CIS-TRANS ISOMERASE-LIKE 4"/>
    <property type="match status" value="1"/>
</dbReference>
<evidence type="ECO:0000256" key="2">
    <source>
        <dbReference type="ARBA" id="ARBA00002388"/>
    </source>
</evidence>
<feature type="region of interest" description="Disordered" evidence="11">
    <location>
        <begin position="56"/>
        <end position="119"/>
    </location>
</feature>
<organism evidence="14 15">
    <name type="scientific">Extremus antarcticus</name>
    <dbReference type="NCBI Taxonomy" id="702011"/>
    <lineage>
        <taxon>Eukaryota</taxon>
        <taxon>Fungi</taxon>
        <taxon>Dikarya</taxon>
        <taxon>Ascomycota</taxon>
        <taxon>Pezizomycotina</taxon>
        <taxon>Dothideomycetes</taxon>
        <taxon>Dothideomycetidae</taxon>
        <taxon>Mycosphaerellales</taxon>
        <taxon>Extremaceae</taxon>
        <taxon>Extremus</taxon>
    </lineage>
</organism>
<dbReference type="AlphaFoldDB" id="A0AAJ0D9B7"/>
<dbReference type="EMBL" id="JAWDJX010000038">
    <property type="protein sequence ID" value="KAK3049628.1"/>
    <property type="molecule type" value="Genomic_DNA"/>
</dbReference>
<feature type="domain" description="PPIase cyclophilin-type" evidence="12">
    <location>
        <begin position="6"/>
        <end position="178"/>
    </location>
</feature>
<protein>
    <recommendedName>
        <fullName evidence="10">Peptidyl-prolyl cis-trans isomerase</fullName>
        <shortName evidence="10">PPIase</shortName>
        <ecNumber evidence="10">5.2.1.8</ecNumber>
    </recommendedName>
</protein>
<reference evidence="14" key="1">
    <citation type="submission" date="2023-04" db="EMBL/GenBank/DDBJ databases">
        <title>Black Yeasts Isolated from many extreme environments.</title>
        <authorList>
            <person name="Coleine C."/>
            <person name="Stajich J.E."/>
            <person name="Selbmann L."/>
        </authorList>
    </citation>
    <scope>NUCLEOTIDE SEQUENCE</scope>
    <source>
        <strain evidence="14">CCFEE 5312</strain>
    </source>
</reference>
<evidence type="ECO:0000313" key="15">
    <source>
        <dbReference type="Proteomes" id="UP001271007"/>
    </source>
</evidence>
<dbReference type="GO" id="GO:0005634">
    <property type="term" value="C:nucleus"/>
    <property type="evidence" value="ECO:0007669"/>
    <property type="project" value="UniProtKB-SubCell"/>
</dbReference>
<keyword evidence="8 10" id="KW-0539">Nucleus</keyword>
<dbReference type="SMART" id="SM00360">
    <property type="entry name" value="RRM"/>
    <property type="match status" value="1"/>
</dbReference>
<dbReference type="GO" id="GO:0003723">
    <property type="term" value="F:RNA binding"/>
    <property type="evidence" value="ECO:0007669"/>
    <property type="project" value="UniProtKB-UniRule"/>
</dbReference>
<comment type="similarity">
    <text evidence="4 10">Belongs to the cyclophilin-type PPIase family. PPIL4 subfamily.</text>
</comment>
<dbReference type="Pfam" id="PF00076">
    <property type="entry name" value="RRM_1"/>
    <property type="match status" value="1"/>
</dbReference>
<feature type="region of interest" description="Disordered" evidence="11">
    <location>
        <begin position="339"/>
        <end position="456"/>
    </location>
</feature>
<dbReference type="Pfam" id="PF00160">
    <property type="entry name" value="Pro_isomerase"/>
    <property type="match status" value="1"/>
</dbReference>
<dbReference type="EC" id="5.2.1.8" evidence="10"/>
<proteinExistence type="inferred from homology"/>
<keyword evidence="7 10" id="KW-0413">Isomerase</keyword>
<evidence type="ECO:0000256" key="11">
    <source>
        <dbReference type="SAM" id="MobiDB-lite"/>
    </source>
</evidence>
<name>A0AAJ0D9B7_9PEZI</name>
<dbReference type="InterPro" id="IPR035979">
    <property type="entry name" value="RBD_domain_sf"/>
</dbReference>
<dbReference type="CDD" id="cd12235">
    <property type="entry name" value="RRM_PPIL4"/>
    <property type="match status" value="1"/>
</dbReference>
<keyword evidence="5 9" id="KW-0694">RNA-binding</keyword>
<evidence type="ECO:0000256" key="6">
    <source>
        <dbReference type="ARBA" id="ARBA00023110"/>
    </source>
</evidence>
<dbReference type="GO" id="GO:0003755">
    <property type="term" value="F:peptidyl-prolyl cis-trans isomerase activity"/>
    <property type="evidence" value="ECO:0007669"/>
    <property type="project" value="UniProtKB-UniRule"/>
</dbReference>
<evidence type="ECO:0000256" key="8">
    <source>
        <dbReference type="ARBA" id="ARBA00023242"/>
    </source>
</evidence>
<dbReference type="InterPro" id="IPR035542">
    <property type="entry name" value="CRIP"/>
</dbReference>
<gene>
    <name evidence="14" type="primary">cyp6</name>
    <name evidence="14" type="ORF">LTR09_009049</name>
</gene>
<dbReference type="SUPFAM" id="SSF50891">
    <property type="entry name" value="Cyclophilin-like"/>
    <property type="match status" value="1"/>
</dbReference>
<dbReference type="SUPFAM" id="SSF54928">
    <property type="entry name" value="RNA-binding domain, RBD"/>
    <property type="match status" value="1"/>
</dbReference>
<dbReference type="InterPro" id="IPR000504">
    <property type="entry name" value="RRM_dom"/>
</dbReference>
<dbReference type="PROSITE" id="PS50102">
    <property type="entry name" value="RRM"/>
    <property type="match status" value="1"/>
</dbReference>
<feature type="compositionally biased region" description="Polar residues" evidence="11">
    <location>
        <begin position="339"/>
        <end position="349"/>
    </location>
</feature>
<dbReference type="InterPro" id="IPR035538">
    <property type="entry name" value="Cyclophilin_PPIL4"/>
</dbReference>
<evidence type="ECO:0000256" key="3">
    <source>
        <dbReference type="ARBA" id="ARBA00004123"/>
    </source>
</evidence>
<dbReference type="Gene3D" id="2.40.100.10">
    <property type="entry name" value="Cyclophilin-like"/>
    <property type="match status" value="1"/>
</dbReference>
<dbReference type="CDD" id="cd01921">
    <property type="entry name" value="cyclophilin_RRM"/>
    <property type="match status" value="1"/>
</dbReference>
<evidence type="ECO:0000313" key="14">
    <source>
        <dbReference type="EMBL" id="KAK3049628.1"/>
    </source>
</evidence>
<evidence type="ECO:0000256" key="4">
    <source>
        <dbReference type="ARBA" id="ARBA00010739"/>
    </source>
</evidence>
<dbReference type="PROSITE" id="PS50072">
    <property type="entry name" value="CSA_PPIASE_2"/>
    <property type="match status" value="1"/>
</dbReference>
<evidence type="ECO:0000259" key="13">
    <source>
        <dbReference type="PROSITE" id="PS50102"/>
    </source>
</evidence>
<sequence>MSVLLETSAGDITIDIFVDEAPKCCTNFLKLCKIKYYNYSPAYNVRKNFSFQTGDPIGPESKDSDGGSSIWAVPDGSTKRPSKRDKVTFQPEMSKKRKHSERGTVSMATSQSKSNPDERLASSQFIITLGENVEQLDGNAAIFGEVVEGFDALEKINNAFVDQSGRPLQDIRILHTVVLDDPFDDPAGISEPPQSPLPSAEQRATVRIAHDEALEENNDPEQLEKIRREREARAQALTLELIGDLPFAEVTPPEQILFVCKLNPVTRDEDLELIFSRFGKILSCEVIRDKKSGDSLQYAFIEFGNKEDCERAYFKTQGVLIDDHRIHVDFSQSVSKLSNDWRSSTNSKTARSRGGFGGIEGLEKRRQYRGADGGRQRGDNYDYVFDREERRRQEKKNTENQRPRSRSRSPYRADRHDRQRDDGLRSRDYDDRKRDDGRRRRSRERYPDDRRRRSRS</sequence>